<keyword evidence="4" id="KW-1185">Reference proteome</keyword>
<feature type="region of interest" description="Disordered" evidence="1">
    <location>
        <begin position="133"/>
        <end position="163"/>
    </location>
</feature>
<evidence type="ECO:0000256" key="2">
    <source>
        <dbReference type="SAM" id="Phobius"/>
    </source>
</evidence>
<keyword evidence="2" id="KW-0812">Transmembrane</keyword>
<evidence type="ECO:0008006" key="5">
    <source>
        <dbReference type="Google" id="ProtNLM"/>
    </source>
</evidence>
<gene>
    <name evidence="3" type="ORF">BKA14_001812</name>
</gene>
<feature type="transmembrane region" description="Helical" evidence="2">
    <location>
        <begin position="109"/>
        <end position="127"/>
    </location>
</feature>
<feature type="transmembrane region" description="Helical" evidence="2">
    <location>
        <begin position="37"/>
        <end position="58"/>
    </location>
</feature>
<reference evidence="3 4" key="1">
    <citation type="submission" date="2020-08" db="EMBL/GenBank/DDBJ databases">
        <title>Sequencing the genomes of 1000 actinobacteria strains.</title>
        <authorList>
            <person name="Klenk H.-P."/>
        </authorList>
    </citation>
    <scope>NUCLEOTIDE SEQUENCE [LARGE SCALE GENOMIC DNA]</scope>
    <source>
        <strain evidence="3 4">DSM 45518</strain>
    </source>
</reference>
<dbReference type="RefSeq" id="WP_184950456.1">
    <property type="nucleotide sequence ID" value="NZ_BOMC01000004.1"/>
</dbReference>
<dbReference type="Proteomes" id="UP000542742">
    <property type="component" value="Unassembled WGS sequence"/>
</dbReference>
<dbReference type="Pfam" id="PF10990">
    <property type="entry name" value="DUF2809"/>
    <property type="match status" value="1"/>
</dbReference>
<comment type="caution">
    <text evidence="3">The sequence shown here is derived from an EMBL/GenBank/DDBJ whole genome shotgun (WGS) entry which is preliminary data.</text>
</comment>
<feature type="transmembrane region" description="Helical" evidence="2">
    <location>
        <begin position="65"/>
        <end position="89"/>
    </location>
</feature>
<protein>
    <recommendedName>
        <fullName evidence="5">DUF2809 domain-containing protein</fullName>
    </recommendedName>
</protein>
<dbReference type="InterPro" id="IPR021257">
    <property type="entry name" value="DUF2809"/>
</dbReference>
<name>A0A7W7CN69_9ACTN</name>
<accession>A0A7W7CN69</accession>
<organism evidence="3 4">
    <name type="scientific">Paractinoplanes abujensis</name>
    <dbReference type="NCBI Taxonomy" id="882441"/>
    <lineage>
        <taxon>Bacteria</taxon>
        <taxon>Bacillati</taxon>
        <taxon>Actinomycetota</taxon>
        <taxon>Actinomycetes</taxon>
        <taxon>Micromonosporales</taxon>
        <taxon>Micromonosporaceae</taxon>
        <taxon>Paractinoplanes</taxon>
    </lineage>
</organism>
<proteinExistence type="predicted"/>
<evidence type="ECO:0000313" key="4">
    <source>
        <dbReference type="Proteomes" id="UP000542742"/>
    </source>
</evidence>
<evidence type="ECO:0000256" key="1">
    <source>
        <dbReference type="SAM" id="MobiDB-lite"/>
    </source>
</evidence>
<dbReference type="EMBL" id="JACHMF010000001">
    <property type="protein sequence ID" value="MBB4691664.1"/>
    <property type="molecule type" value="Genomic_DNA"/>
</dbReference>
<dbReference type="AlphaFoldDB" id="A0A7W7CN69"/>
<keyword evidence="2" id="KW-0472">Membrane</keyword>
<keyword evidence="2" id="KW-1133">Transmembrane helix</keyword>
<sequence>MNRRRAVALLAALAVLGLAFGIRLLAGSDVLDSSGRLAGHSGTALYATMIFAGVYVLFPAVRAVVAGAAALLFCWAVELFQLTGIPAGLSARSVLARLALGVQFDPADLAWYAAGIAPPVILMTVAARNRAPRPRLRPLTGSPVSVRRRSRRPTRPGPSSGRR</sequence>
<evidence type="ECO:0000313" key="3">
    <source>
        <dbReference type="EMBL" id="MBB4691664.1"/>
    </source>
</evidence>